<dbReference type="AlphaFoldDB" id="A0A369C7N8"/>
<reference evidence="1 2" key="1">
    <citation type="submission" date="2018-07" db="EMBL/GenBank/DDBJ databases">
        <title>Genomic Encyclopedia of Type Strains, Phase IV (KMG-IV): sequencing the most valuable type-strain genomes for metagenomic binning, comparative biology and taxonomic classification.</title>
        <authorList>
            <person name="Goeker M."/>
        </authorList>
    </citation>
    <scope>NUCLEOTIDE SEQUENCE [LARGE SCALE GENOMIC DNA]</scope>
    <source>
        <strain evidence="1 2">DSM 26407</strain>
    </source>
</reference>
<dbReference type="OrthoDB" id="5568646at2"/>
<accession>A0A369C7N8</accession>
<keyword evidence="2" id="KW-1185">Reference proteome</keyword>
<dbReference type="Pfam" id="PF07963">
    <property type="entry name" value="N_methyl"/>
    <property type="match status" value="1"/>
</dbReference>
<comment type="caution">
    <text evidence="1">The sequence shown here is derived from an EMBL/GenBank/DDBJ whole genome shotgun (WGS) entry which is preliminary data.</text>
</comment>
<evidence type="ECO:0000313" key="2">
    <source>
        <dbReference type="Proteomes" id="UP000252707"/>
    </source>
</evidence>
<name>A0A369C7N8_9GAMM</name>
<proteinExistence type="predicted"/>
<dbReference type="PROSITE" id="PS00409">
    <property type="entry name" value="PROKAR_NTER_METHYL"/>
    <property type="match status" value="1"/>
</dbReference>
<gene>
    <name evidence="1" type="ORF">DFQ59_106164</name>
</gene>
<dbReference type="EMBL" id="QPJY01000006">
    <property type="protein sequence ID" value="RCX29929.1"/>
    <property type="molecule type" value="Genomic_DNA"/>
</dbReference>
<dbReference type="Proteomes" id="UP000252707">
    <property type="component" value="Unassembled WGS sequence"/>
</dbReference>
<dbReference type="InterPro" id="IPR012902">
    <property type="entry name" value="N_methyl_site"/>
</dbReference>
<dbReference type="NCBIfam" id="TIGR02532">
    <property type="entry name" value="IV_pilin_GFxxxE"/>
    <property type="match status" value="1"/>
</dbReference>
<sequence>MMRTSARMPDRAMGRRNRGLTLVEFLVALSLLGIILALTFAGMRMGARSWAAADAVLEDSERLRMTEGFLRRQVEQARAVSIGRDEEHRLAFWGERERLRFVAPMPNQQGRLAGLYLYTLEFRDAGPGAAELELSYVLFAPDFAPGEMPEPEGRVILARDLAGGSFEYFGAADRREAPGWVAQWPREDRLPLLVRVVLERPDGTGGTETIALHGNAPR</sequence>
<dbReference type="RefSeq" id="WP_114280135.1">
    <property type="nucleotide sequence ID" value="NZ_QPJY01000006.1"/>
</dbReference>
<organism evidence="1 2">
    <name type="scientific">Thioalbus denitrificans</name>
    <dbReference type="NCBI Taxonomy" id="547122"/>
    <lineage>
        <taxon>Bacteria</taxon>
        <taxon>Pseudomonadati</taxon>
        <taxon>Pseudomonadota</taxon>
        <taxon>Gammaproteobacteria</taxon>
        <taxon>Chromatiales</taxon>
        <taxon>Ectothiorhodospiraceae</taxon>
        <taxon>Thioalbus</taxon>
    </lineage>
</organism>
<protein>
    <submittedName>
        <fullName evidence="1">Prepilin-type N-terminal cleavage/methylation domain-containing protein</fullName>
    </submittedName>
</protein>
<evidence type="ECO:0000313" key="1">
    <source>
        <dbReference type="EMBL" id="RCX29929.1"/>
    </source>
</evidence>